<evidence type="ECO:0008006" key="4">
    <source>
        <dbReference type="Google" id="ProtNLM"/>
    </source>
</evidence>
<accession>A0A433VGB6</accession>
<protein>
    <recommendedName>
        <fullName evidence="4">MotA/TolQ/ExbB proton channel domain-containing protein</fullName>
    </recommendedName>
</protein>
<name>A0A433VGB6_9CYAN</name>
<evidence type="ECO:0000313" key="2">
    <source>
        <dbReference type="EMBL" id="RUT05132.1"/>
    </source>
</evidence>
<proteinExistence type="predicted"/>
<reference evidence="2" key="2">
    <citation type="journal article" date="2019" name="Genome Biol. Evol.">
        <title>Day and night: Metabolic profiles and evolutionary relationships of six axenic non-marine cyanobacteria.</title>
        <authorList>
            <person name="Will S.E."/>
            <person name="Henke P."/>
            <person name="Boedeker C."/>
            <person name="Huang S."/>
            <person name="Brinkmann H."/>
            <person name="Rohde M."/>
            <person name="Jarek M."/>
            <person name="Friedl T."/>
            <person name="Seufert S."/>
            <person name="Schumacher M."/>
            <person name="Overmann J."/>
            <person name="Neumann-Schaal M."/>
            <person name="Petersen J."/>
        </authorList>
    </citation>
    <scope>NUCLEOTIDE SEQUENCE [LARGE SCALE GENOMIC DNA]</scope>
    <source>
        <strain evidence="2">PCC 7102</strain>
    </source>
</reference>
<comment type="caution">
    <text evidence="2">The sequence shown here is derived from an EMBL/GenBank/DDBJ whole genome shotgun (WGS) entry which is preliminary data.</text>
</comment>
<gene>
    <name evidence="2" type="ORF">DSM106972_039530</name>
</gene>
<dbReference type="RefSeq" id="WP_019497409.1">
    <property type="nucleotide sequence ID" value="NZ_RSCL01000009.1"/>
</dbReference>
<dbReference type="OrthoDB" id="517257at2"/>
<keyword evidence="1" id="KW-0812">Transmembrane</keyword>
<keyword evidence="1" id="KW-1133">Transmembrane helix</keyword>
<evidence type="ECO:0000256" key="1">
    <source>
        <dbReference type="SAM" id="Phobius"/>
    </source>
</evidence>
<dbReference type="Proteomes" id="UP000271624">
    <property type="component" value="Unassembled WGS sequence"/>
</dbReference>
<dbReference type="EMBL" id="RSCL01000009">
    <property type="protein sequence ID" value="RUT05132.1"/>
    <property type="molecule type" value="Genomic_DNA"/>
</dbReference>
<evidence type="ECO:0000313" key="3">
    <source>
        <dbReference type="Proteomes" id="UP000271624"/>
    </source>
</evidence>
<keyword evidence="3" id="KW-1185">Reference proteome</keyword>
<keyword evidence="1" id="KW-0472">Membrane</keyword>
<sequence>MYYYPTYPPYFVLVFGLFAAITSGAALAGTLKTVVTKWQSSGAEKSGTTLSKKALLFPFLGVTIGLVSFLVSGLEIFGFPPSLALAIGLPIALLTCLLMWVQLGSMMTFVETRGMSSLDLDSMS</sequence>
<feature type="transmembrane region" description="Helical" evidence="1">
    <location>
        <begin position="83"/>
        <end position="103"/>
    </location>
</feature>
<feature type="transmembrane region" description="Helical" evidence="1">
    <location>
        <begin position="12"/>
        <end position="35"/>
    </location>
</feature>
<organism evidence="2 3">
    <name type="scientific">Dulcicalothrix desertica PCC 7102</name>
    <dbReference type="NCBI Taxonomy" id="232991"/>
    <lineage>
        <taxon>Bacteria</taxon>
        <taxon>Bacillati</taxon>
        <taxon>Cyanobacteriota</taxon>
        <taxon>Cyanophyceae</taxon>
        <taxon>Nostocales</taxon>
        <taxon>Calotrichaceae</taxon>
        <taxon>Dulcicalothrix</taxon>
    </lineage>
</organism>
<dbReference type="AlphaFoldDB" id="A0A433VGB6"/>
<reference evidence="2" key="1">
    <citation type="submission" date="2018-12" db="EMBL/GenBank/DDBJ databases">
        <authorList>
            <person name="Will S."/>
            <person name="Neumann-Schaal M."/>
            <person name="Henke P."/>
        </authorList>
    </citation>
    <scope>NUCLEOTIDE SEQUENCE</scope>
    <source>
        <strain evidence="2">PCC 7102</strain>
    </source>
</reference>
<feature type="transmembrane region" description="Helical" evidence="1">
    <location>
        <begin position="55"/>
        <end position="77"/>
    </location>
</feature>